<evidence type="ECO:0000259" key="4">
    <source>
        <dbReference type="PROSITE" id="PS50280"/>
    </source>
</evidence>
<dbReference type="Gene3D" id="3.40.140.10">
    <property type="entry name" value="Cytidine Deaminase, domain 2"/>
    <property type="match status" value="1"/>
</dbReference>
<dbReference type="GO" id="GO:0005737">
    <property type="term" value="C:cytoplasm"/>
    <property type="evidence" value="ECO:0007669"/>
    <property type="project" value="TreeGrafter"/>
</dbReference>
<feature type="region of interest" description="Disordered" evidence="3">
    <location>
        <begin position="617"/>
        <end position="642"/>
    </location>
</feature>
<proteinExistence type="inferred from homology"/>
<dbReference type="InParanoid" id="A0A316VT50"/>
<dbReference type="GO" id="GO:0005634">
    <property type="term" value="C:nucleus"/>
    <property type="evidence" value="ECO:0007669"/>
    <property type="project" value="TreeGrafter"/>
</dbReference>
<dbReference type="InterPro" id="IPR016193">
    <property type="entry name" value="Cytidine_deaminase-like"/>
</dbReference>
<dbReference type="EMBL" id="KZ819407">
    <property type="protein sequence ID" value="PWN40767.1"/>
    <property type="molecule type" value="Genomic_DNA"/>
</dbReference>
<feature type="domain" description="SET" evidence="4">
    <location>
        <begin position="64"/>
        <end position="177"/>
    </location>
</feature>
<keyword evidence="6" id="KW-1185">Reference proteome</keyword>
<dbReference type="PANTHER" id="PTHR11079:SF156">
    <property type="entry name" value="INACTIVE TRNA-SPECIFIC ADENOSINE DEAMINASE-LIKE PROTEIN 3-RELATED"/>
    <property type="match status" value="1"/>
</dbReference>
<dbReference type="STRING" id="1522189.A0A316VT50"/>
<dbReference type="OrthoDB" id="3180714at2759"/>
<dbReference type="AlphaFoldDB" id="A0A316VT50"/>
<feature type="region of interest" description="Disordered" evidence="3">
    <location>
        <begin position="507"/>
        <end position="545"/>
    </location>
</feature>
<dbReference type="SUPFAM" id="SSF82199">
    <property type="entry name" value="SET domain"/>
    <property type="match status" value="1"/>
</dbReference>
<evidence type="ECO:0000256" key="2">
    <source>
        <dbReference type="ARBA" id="ARBA00038160"/>
    </source>
</evidence>
<name>A0A316VT50_9BASI</name>
<dbReference type="RefSeq" id="XP_025367927.1">
    <property type="nucleotide sequence ID" value="XM_025514451.1"/>
</dbReference>
<sequence>MHRPTASSADVYVSSSNGKHDASRTLPVIGKPSNGQINPPHHHHRQQHLQLQHKYPSLTPHLATHITIRSHPERGRGVFATRDLSAGTVIDISPVLLFPANEYEQYGQHTQLDSYTFVWRRSKEGSEMALALGLGSLFNHDPIAPNVSYTLDHSSQVIRFTTARPAQKGEELCISYGAGRMWWEASEGESSRAGSQSELDEDELLRLGQGLDEDWEADKGIATMQHINRHGLRNGHPVKPSASSSDHGRRDAALSTTPSLASTAQPRSAVAQGKQPERGRLWRLTEAIDPESAPLELLPAWVIDVEPRRTGAFVSFQQAFKKAVQEAGVCDDPQLIVRHLRTYRKTMLSPPAGNEVSLAGHSRPAEKPRPILQGMICAQQNMPSKEMLLELLVRLGASSFTVNGGEPTPYLVDVPADPAPSRSRLAEWTSYWPTNHQSRGNDCAGLQSSNASVPLIVDRMKDEQLWTPEALQWARSHLRKCVDLALEAKSKGQVPIAARVTLPFHLPPWRGGGVPRTTSSGTTHTSNSSSRAGEDSPRSDGATTCEEPQALRNAAAAAIAAADAAAVTSAPIEAAAHDTRIEERNPLKHAVTNVIKTVASIRSEREKERHKLLGHSLADTRTPSPTVAGARSTQEEAELGEEHRASALVAAAGDDGGGGGGNETPARSVSSIPARGAVANGQDYLLTSLALFTTHEPCLSCCMALIHSRVRVLYFLYPSPGAGGCCGAATGKLLGGRDGGPYAVHEQSGLNHRFEVWRWLGPLDEDATEQDSAKLKQELSIDGLEP</sequence>
<feature type="region of interest" description="Disordered" evidence="3">
    <location>
        <begin position="1"/>
        <end position="47"/>
    </location>
</feature>
<dbReference type="GO" id="GO:0052717">
    <property type="term" value="F:tRNA-specific adenosine-34 deaminase activity"/>
    <property type="evidence" value="ECO:0007669"/>
    <property type="project" value="TreeGrafter"/>
</dbReference>
<dbReference type="GO" id="GO:0008033">
    <property type="term" value="P:tRNA processing"/>
    <property type="evidence" value="ECO:0007669"/>
    <property type="project" value="UniProtKB-KW"/>
</dbReference>
<dbReference type="InterPro" id="IPR001214">
    <property type="entry name" value="SET_dom"/>
</dbReference>
<comment type="similarity">
    <text evidence="2">Belongs to the cytidine and deoxycytidylate deaminase family. ADAT3 subfamily.</text>
</comment>
<feature type="region of interest" description="Disordered" evidence="3">
    <location>
        <begin position="228"/>
        <end position="278"/>
    </location>
</feature>
<protein>
    <recommendedName>
        <fullName evidence="4">SET domain-containing protein</fullName>
    </recommendedName>
</protein>
<dbReference type="InterPro" id="IPR046341">
    <property type="entry name" value="SET_dom_sf"/>
</dbReference>
<reference evidence="5 6" key="1">
    <citation type="journal article" date="2018" name="Mol. Biol. Evol.">
        <title>Broad Genomic Sampling Reveals a Smut Pathogenic Ancestry of the Fungal Clade Ustilaginomycotina.</title>
        <authorList>
            <person name="Kijpornyongpan T."/>
            <person name="Mondo S.J."/>
            <person name="Barry K."/>
            <person name="Sandor L."/>
            <person name="Lee J."/>
            <person name="Lipzen A."/>
            <person name="Pangilinan J."/>
            <person name="LaButti K."/>
            <person name="Hainaut M."/>
            <person name="Henrissat B."/>
            <person name="Grigoriev I.V."/>
            <person name="Spatafora J.W."/>
            <person name="Aime M.C."/>
        </authorList>
    </citation>
    <scope>NUCLEOTIDE SEQUENCE [LARGE SCALE GENOMIC DNA]</scope>
    <source>
        <strain evidence="5 6">MCA 4658</strain>
    </source>
</reference>
<feature type="compositionally biased region" description="Polar residues" evidence="3">
    <location>
        <begin position="254"/>
        <end position="266"/>
    </location>
</feature>
<evidence type="ECO:0000313" key="6">
    <source>
        <dbReference type="Proteomes" id="UP000245783"/>
    </source>
</evidence>
<gene>
    <name evidence="5" type="ORF">IE81DRAFT_325226</name>
</gene>
<dbReference type="Gene3D" id="2.170.270.10">
    <property type="entry name" value="SET domain"/>
    <property type="match status" value="1"/>
</dbReference>
<evidence type="ECO:0000313" key="5">
    <source>
        <dbReference type="EMBL" id="PWN40767.1"/>
    </source>
</evidence>
<dbReference type="Pfam" id="PF00856">
    <property type="entry name" value="SET"/>
    <property type="match status" value="1"/>
</dbReference>
<dbReference type="Proteomes" id="UP000245783">
    <property type="component" value="Unassembled WGS sequence"/>
</dbReference>
<dbReference type="PANTHER" id="PTHR11079">
    <property type="entry name" value="CYTOSINE DEAMINASE FAMILY MEMBER"/>
    <property type="match status" value="1"/>
</dbReference>
<evidence type="ECO:0000256" key="3">
    <source>
        <dbReference type="SAM" id="MobiDB-lite"/>
    </source>
</evidence>
<organism evidence="5 6">
    <name type="scientific">Ceraceosorus guamensis</name>
    <dbReference type="NCBI Taxonomy" id="1522189"/>
    <lineage>
        <taxon>Eukaryota</taxon>
        <taxon>Fungi</taxon>
        <taxon>Dikarya</taxon>
        <taxon>Basidiomycota</taxon>
        <taxon>Ustilaginomycotina</taxon>
        <taxon>Exobasidiomycetes</taxon>
        <taxon>Ceraceosorales</taxon>
        <taxon>Ceraceosoraceae</taxon>
        <taxon>Ceraceosorus</taxon>
    </lineage>
</organism>
<evidence type="ECO:0000256" key="1">
    <source>
        <dbReference type="ARBA" id="ARBA00022694"/>
    </source>
</evidence>
<dbReference type="SUPFAM" id="SSF53927">
    <property type="entry name" value="Cytidine deaminase-like"/>
    <property type="match status" value="1"/>
</dbReference>
<keyword evidence="1" id="KW-0819">tRNA processing</keyword>
<dbReference type="GeneID" id="37036321"/>
<dbReference type="PROSITE" id="PS50280">
    <property type="entry name" value="SET"/>
    <property type="match status" value="1"/>
</dbReference>
<feature type="compositionally biased region" description="Polar residues" evidence="3">
    <location>
        <begin position="1"/>
        <end position="17"/>
    </location>
</feature>
<accession>A0A316VT50</accession>
<dbReference type="CDD" id="cd10540">
    <property type="entry name" value="SET_SpSet7-like"/>
    <property type="match status" value="1"/>
</dbReference>
<feature type="compositionally biased region" description="Low complexity" evidence="3">
    <location>
        <begin position="517"/>
        <end position="530"/>
    </location>
</feature>